<accession>A0AAD4X7B5</accession>
<protein>
    <recommendedName>
        <fullName evidence="1">PWI domain-containing protein</fullName>
    </recommendedName>
</protein>
<dbReference type="InterPro" id="IPR053294">
    <property type="entry name" value="RBM_PWI_domain"/>
</dbReference>
<dbReference type="InterPro" id="IPR002483">
    <property type="entry name" value="PWI_dom"/>
</dbReference>
<dbReference type="Pfam" id="PF01480">
    <property type="entry name" value="PWI"/>
    <property type="match status" value="1"/>
</dbReference>
<gene>
    <name evidence="2" type="ORF">MKW98_019911</name>
</gene>
<keyword evidence="3" id="KW-1185">Reference proteome</keyword>
<dbReference type="EMBL" id="JAJJMB010015809">
    <property type="protein sequence ID" value="KAI3851912.1"/>
    <property type="molecule type" value="Genomic_DNA"/>
</dbReference>
<dbReference type="Proteomes" id="UP001202328">
    <property type="component" value="Unassembled WGS sequence"/>
</dbReference>
<dbReference type="PANTHER" id="PTHR47334:SF2">
    <property type="entry name" value="RNA-BINDING MOTIF PROTEIN 25"/>
    <property type="match status" value="1"/>
</dbReference>
<evidence type="ECO:0000313" key="2">
    <source>
        <dbReference type="EMBL" id="KAI3851912.1"/>
    </source>
</evidence>
<dbReference type="Gene3D" id="1.20.1390.10">
    <property type="entry name" value="PWI domain"/>
    <property type="match status" value="4"/>
</dbReference>
<evidence type="ECO:0000313" key="3">
    <source>
        <dbReference type="Proteomes" id="UP001202328"/>
    </source>
</evidence>
<name>A0AAD4X7B5_9MAGN</name>
<feature type="domain" description="PWI" evidence="1">
    <location>
        <begin position="107"/>
        <end position="206"/>
    </location>
</feature>
<dbReference type="PANTHER" id="PTHR47334">
    <property type="entry name" value="SPLICING FACTOR PWI DOMAIN-CONTAINING PROTEIN / RNA RECOGNITION MOTIF (RRM)-CONTAINING PROTEIN"/>
    <property type="match status" value="1"/>
</dbReference>
<reference evidence="2" key="1">
    <citation type="submission" date="2022-04" db="EMBL/GenBank/DDBJ databases">
        <title>A functionally conserved STORR gene fusion in Papaver species that diverged 16.8 million years ago.</title>
        <authorList>
            <person name="Catania T."/>
        </authorList>
    </citation>
    <scope>NUCLEOTIDE SEQUENCE</scope>
    <source>
        <strain evidence="2">S-188037</strain>
    </source>
</reference>
<proteinExistence type="predicted"/>
<dbReference type="AlphaFoldDB" id="A0AAD4X7B5"/>
<evidence type="ECO:0000259" key="1">
    <source>
        <dbReference type="PROSITE" id="PS51025"/>
    </source>
</evidence>
<sequence>MTPMTEQVFKYEMNWAVVDKHKLHEKMRPWISIIVNNSAYEAGNTIVSDILESLKSHGSASSILKNVFYFKKVINEADSEMQFLKMWKMIFFEINKLTFDDTTKLKDWVLSVEINWAIFDQHELHEKMSPWIRKEVMRLLKKEKASVVDEVVDAIRKHNSPSQMLELLAPSLEDDTEFVVKTLWRTLLILVKILETDPVWNSEESSYCVVGVIKRNRGYDYTSILRQMKMLDFEMLCEANRLKGIILRNIEELSFYKIDWAVSDKEELHNRLRPWIFRRIMEFVRTEKVAISVDDSIVAKIKEHANVKAIFELVKPSLGERSSILVLILWMKLIWQIQLAGMTGLPVIDGERSTVEISEYGDRYSRNRHFMFDAFDYENLLKLKQISEAMPKTKEELFSCEIKWDVYEKHGLQKTMWEGICAETLELTRQKQDAAGLAFDQIMWSIFDYHVSASRREFDAQKEAVMVVEEIMSRLDKYHASPYEMMEFLEPIFGSSGSEKLVMKMWYALVCSIKIAEAGVEKKLPPGWGSAVLLPDKTRQDKTVKTNPYGGCPVLF</sequence>
<dbReference type="PROSITE" id="PS51025">
    <property type="entry name" value="PWI"/>
    <property type="match status" value="1"/>
</dbReference>
<dbReference type="SMART" id="SM00311">
    <property type="entry name" value="PWI"/>
    <property type="match status" value="1"/>
</dbReference>
<organism evidence="2 3">
    <name type="scientific">Papaver atlanticum</name>
    <dbReference type="NCBI Taxonomy" id="357466"/>
    <lineage>
        <taxon>Eukaryota</taxon>
        <taxon>Viridiplantae</taxon>
        <taxon>Streptophyta</taxon>
        <taxon>Embryophyta</taxon>
        <taxon>Tracheophyta</taxon>
        <taxon>Spermatophyta</taxon>
        <taxon>Magnoliopsida</taxon>
        <taxon>Ranunculales</taxon>
        <taxon>Papaveraceae</taxon>
        <taxon>Papaveroideae</taxon>
        <taxon>Papaver</taxon>
    </lineage>
</organism>
<comment type="caution">
    <text evidence="2">The sequence shown here is derived from an EMBL/GenBank/DDBJ whole genome shotgun (WGS) entry which is preliminary data.</text>
</comment>